<evidence type="ECO:0000256" key="4">
    <source>
        <dbReference type="ARBA" id="ARBA00023157"/>
    </source>
</evidence>
<dbReference type="GO" id="GO:0043709">
    <property type="term" value="P:cell adhesion involved in single-species biofilm formation"/>
    <property type="evidence" value="ECO:0007669"/>
    <property type="project" value="TreeGrafter"/>
</dbReference>
<keyword evidence="4" id="KW-1015">Disulfide bond</keyword>
<dbReference type="Gene3D" id="2.60.40.1090">
    <property type="entry name" value="Fimbrial-type adhesion domain"/>
    <property type="match status" value="1"/>
</dbReference>
<feature type="chain" id="PRO_5002609334" description="Fimbrial subunit type 1" evidence="7">
    <location>
        <begin position="25"/>
        <end position="180"/>
    </location>
</feature>
<dbReference type="AlphaFoldDB" id="A0A0H3FQU3"/>
<dbReference type="OrthoDB" id="6463704at2"/>
<organism evidence="9 10">
    <name type="scientific">Klebsiella aerogenes (strain ATCC 13048 / DSM 30053 / CCUG 1429 / JCM 1235 / KCTC 2190 / NBRC 13534 / NCIMB 10102 / NCTC 10006 / CDC 819-56)</name>
    <name type="common">Enterobacter aerogenes</name>
    <dbReference type="NCBI Taxonomy" id="1028307"/>
    <lineage>
        <taxon>Bacteria</taxon>
        <taxon>Pseudomonadati</taxon>
        <taxon>Pseudomonadota</taxon>
        <taxon>Gammaproteobacteria</taxon>
        <taxon>Enterobacterales</taxon>
        <taxon>Enterobacteriaceae</taxon>
        <taxon>Klebsiella/Raoultella group</taxon>
        <taxon>Klebsiella</taxon>
    </lineage>
</organism>
<dbReference type="Proteomes" id="UP000008881">
    <property type="component" value="Chromosome"/>
</dbReference>
<name>A0A0H3FQU3_KLEAK</name>
<accession>A0A0H3FQU3</accession>
<feature type="signal peptide" evidence="7">
    <location>
        <begin position="1"/>
        <end position="24"/>
    </location>
</feature>
<evidence type="ECO:0000256" key="2">
    <source>
        <dbReference type="ARBA" id="ARBA00006671"/>
    </source>
</evidence>
<evidence type="ECO:0000259" key="8">
    <source>
        <dbReference type="Pfam" id="PF00419"/>
    </source>
</evidence>
<dbReference type="KEGG" id="eae:EAE_10780"/>
<evidence type="ECO:0000313" key="10">
    <source>
        <dbReference type="Proteomes" id="UP000008881"/>
    </source>
</evidence>
<evidence type="ECO:0000256" key="7">
    <source>
        <dbReference type="SAM" id="SignalP"/>
    </source>
</evidence>
<evidence type="ECO:0000256" key="3">
    <source>
        <dbReference type="ARBA" id="ARBA00022729"/>
    </source>
</evidence>
<gene>
    <name evidence="9" type="ordered locus">EAE_10780</name>
</gene>
<reference evidence="9 10" key="1">
    <citation type="journal article" date="2012" name="J. Bacteriol.">
        <title>Complete genome sequence of Enterobacter aerogenes KCTC 2190.</title>
        <authorList>
            <person name="Shin S.H."/>
            <person name="Kim S."/>
            <person name="Kim J.Y."/>
            <person name="Lee S."/>
            <person name="Um Y."/>
            <person name="Oh M.K."/>
            <person name="Kim Y.R."/>
            <person name="Lee J."/>
            <person name="Yang K.S."/>
        </authorList>
    </citation>
    <scope>NUCLEOTIDE SEQUENCE [LARGE SCALE GENOMIC DNA]</scope>
    <source>
        <strain evidence="9 10">KCTC 2190</strain>
    </source>
</reference>
<dbReference type="GO" id="GO:0009289">
    <property type="term" value="C:pilus"/>
    <property type="evidence" value="ECO:0007669"/>
    <property type="project" value="UniProtKB-SubCell"/>
</dbReference>
<dbReference type="RefSeq" id="WP_015704344.1">
    <property type="nucleotide sequence ID" value="NC_015663.1"/>
</dbReference>
<dbReference type="NCBIfam" id="NF011734">
    <property type="entry name" value="PRK15187.1"/>
    <property type="match status" value="1"/>
</dbReference>
<evidence type="ECO:0000313" key="9">
    <source>
        <dbReference type="EMBL" id="AEG97072.1"/>
    </source>
</evidence>
<dbReference type="eggNOG" id="COG3539">
    <property type="taxonomic scope" value="Bacteria"/>
</dbReference>
<dbReference type="PATRIC" id="fig|1028307.3.peg.2148"/>
<proteinExistence type="inferred from homology"/>
<dbReference type="FunFam" id="2.60.40.1090:FF:000001">
    <property type="entry name" value="Type-1 fimbrial major subunit"/>
    <property type="match status" value="1"/>
</dbReference>
<dbReference type="PROSITE" id="PS51257">
    <property type="entry name" value="PROKAR_LIPOPROTEIN"/>
    <property type="match status" value="1"/>
</dbReference>
<comment type="subcellular location">
    <subcellularLocation>
        <location evidence="1">Fimbrium</location>
    </subcellularLocation>
</comment>
<evidence type="ECO:0000256" key="5">
    <source>
        <dbReference type="ARBA" id="ARBA00023263"/>
    </source>
</evidence>
<evidence type="ECO:0000256" key="6">
    <source>
        <dbReference type="ARBA" id="ARBA00074099"/>
    </source>
</evidence>
<dbReference type="PANTHER" id="PTHR33420:SF3">
    <property type="entry name" value="FIMBRIAL SUBUNIT ELFA"/>
    <property type="match status" value="1"/>
</dbReference>
<dbReference type="InterPro" id="IPR008966">
    <property type="entry name" value="Adhesion_dom_sf"/>
</dbReference>
<dbReference type="HOGENOM" id="CLU_088965_0_0_6"/>
<dbReference type="InterPro" id="IPR050263">
    <property type="entry name" value="Bact_Fimbrial_Adh_Pro"/>
</dbReference>
<comment type="similarity">
    <text evidence="2">Belongs to the fimbrial protein family.</text>
</comment>
<keyword evidence="10" id="KW-1185">Reference proteome</keyword>
<sequence length="180" mass="18028">MKKHLLVMVMTAMTAGGMSCAANADTATVSGGTVNFTGQVVNAACSVSADSIDQTVTLSQVRTSKLTAAGMVANQKEDFSIKLEDCDTTVSQNAAVIFNGQQDSSLAGSLANTAGAGSATNVALQLYGPDGQVLNIGDTSGTITLIDGENTVPLSVDYVATGAATAGNVAATATFSMVYS</sequence>
<dbReference type="Pfam" id="PF00419">
    <property type="entry name" value="Fimbrial"/>
    <property type="match status" value="1"/>
</dbReference>
<dbReference type="SUPFAM" id="SSF49401">
    <property type="entry name" value="Bacterial adhesins"/>
    <property type="match status" value="1"/>
</dbReference>
<dbReference type="EMBL" id="CP002824">
    <property type="protein sequence ID" value="AEG97072.1"/>
    <property type="molecule type" value="Genomic_DNA"/>
</dbReference>
<feature type="domain" description="Fimbrial-type adhesion" evidence="8">
    <location>
        <begin position="35"/>
        <end position="179"/>
    </location>
</feature>
<evidence type="ECO:0000256" key="1">
    <source>
        <dbReference type="ARBA" id="ARBA00004561"/>
    </source>
</evidence>
<dbReference type="GeneID" id="93310338"/>
<keyword evidence="5" id="KW-0281">Fimbrium</keyword>
<protein>
    <recommendedName>
        <fullName evidence="6">Fimbrial subunit type 1</fullName>
    </recommendedName>
</protein>
<dbReference type="InterPro" id="IPR000259">
    <property type="entry name" value="Adhesion_dom_fimbrial"/>
</dbReference>
<keyword evidence="3 7" id="KW-0732">Signal</keyword>
<dbReference type="PANTHER" id="PTHR33420">
    <property type="entry name" value="FIMBRIAL SUBUNIT ELFA-RELATED"/>
    <property type="match status" value="1"/>
</dbReference>
<dbReference type="InterPro" id="IPR036937">
    <property type="entry name" value="Adhesion_dom_fimbrial_sf"/>
</dbReference>